<sequence>MKILTLIRQVPDAEARVKTSGNAVDLEGATLVMDGMDEYGVEQALRVRESGASVEEIIVLAVGPKRNEDALRTALAMGADRAIHVETDERLDPIALSRVVAQVAQAEGATLLLVGGQEADWDSQALGAATAERLGWPQLTWTNELKVEGEQISGRHDVDEGNESFTAALPAVVTTQQGLNEPRYPTLPNIMKAKKKELRKDTLETYGAKPAVAFVGAEIQSRARLNRLIDGKDPQAAAAELLNLLRNEAKVLA</sequence>
<evidence type="ECO:0000256" key="4">
    <source>
        <dbReference type="ARBA" id="ARBA00022982"/>
    </source>
</evidence>
<evidence type="ECO:0000259" key="5">
    <source>
        <dbReference type="SMART" id="SM00893"/>
    </source>
</evidence>
<dbReference type="PANTHER" id="PTHR21294">
    <property type="entry name" value="ELECTRON TRANSFER FLAVOPROTEIN BETA-SUBUNIT"/>
    <property type="match status" value="1"/>
</dbReference>
<dbReference type="RefSeq" id="WP_350244951.1">
    <property type="nucleotide sequence ID" value="NZ_CP158299.1"/>
</dbReference>
<keyword evidence="3" id="KW-0813">Transport</keyword>
<dbReference type="InterPro" id="IPR014730">
    <property type="entry name" value="ETF_a/b_N"/>
</dbReference>
<organism evidence="6">
    <name type="scientific">Deinococcus sonorensis KR-87</name>
    <dbReference type="NCBI Taxonomy" id="694439"/>
    <lineage>
        <taxon>Bacteria</taxon>
        <taxon>Thermotogati</taxon>
        <taxon>Deinococcota</taxon>
        <taxon>Deinococci</taxon>
        <taxon>Deinococcales</taxon>
        <taxon>Deinococcaceae</taxon>
        <taxon>Deinococcus</taxon>
    </lineage>
</organism>
<evidence type="ECO:0000313" key="6">
    <source>
        <dbReference type="EMBL" id="XBV86863.1"/>
    </source>
</evidence>
<dbReference type="SMART" id="SM00893">
    <property type="entry name" value="ETF"/>
    <property type="match status" value="1"/>
</dbReference>
<accession>A0AAU7UFZ9</accession>
<gene>
    <name evidence="6" type="ORF">ABOD76_11290</name>
</gene>
<evidence type="ECO:0000256" key="2">
    <source>
        <dbReference type="ARBA" id="ARBA00016797"/>
    </source>
</evidence>
<dbReference type="PANTHER" id="PTHR21294:SF8">
    <property type="entry name" value="ELECTRON TRANSFER FLAVOPROTEIN SUBUNIT BETA"/>
    <property type="match status" value="1"/>
</dbReference>
<protein>
    <recommendedName>
        <fullName evidence="2">Electron transfer flavoprotein subunit beta</fullName>
    </recommendedName>
</protein>
<evidence type="ECO:0000256" key="1">
    <source>
        <dbReference type="ARBA" id="ARBA00007557"/>
    </source>
</evidence>
<dbReference type="CDD" id="cd01714">
    <property type="entry name" value="ETF_beta"/>
    <property type="match status" value="1"/>
</dbReference>
<comment type="similarity">
    <text evidence="1">Belongs to the ETF beta-subunit/FixA family.</text>
</comment>
<reference evidence="6" key="1">
    <citation type="submission" date="2024-06" db="EMBL/GenBank/DDBJ databases">
        <title>Draft Genome Sequence of Deinococcus sonorensis Type Strain KR-87, a Biofilm Producing Representative of the Genus Deinococcus.</title>
        <authorList>
            <person name="Boren L.S."/>
            <person name="Grosso R.A."/>
            <person name="Hugenberg-Cox A.N."/>
            <person name="Hill J.T.E."/>
            <person name="Albert C.M."/>
            <person name="Tuohy J.M."/>
        </authorList>
    </citation>
    <scope>NUCLEOTIDE SEQUENCE</scope>
    <source>
        <strain evidence="6">KR-87</strain>
    </source>
</reference>
<dbReference type="EMBL" id="CP158299">
    <property type="protein sequence ID" value="XBV86863.1"/>
    <property type="molecule type" value="Genomic_DNA"/>
</dbReference>
<dbReference type="SUPFAM" id="SSF52402">
    <property type="entry name" value="Adenine nucleotide alpha hydrolases-like"/>
    <property type="match status" value="1"/>
</dbReference>
<dbReference type="InterPro" id="IPR012255">
    <property type="entry name" value="ETF_b"/>
</dbReference>
<proteinExistence type="inferred from homology"/>
<dbReference type="GO" id="GO:0009055">
    <property type="term" value="F:electron transfer activity"/>
    <property type="evidence" value="ECO:0007669"/>
    <property type="project" value="InterPro"/>
</dbReference>
<keyword evidence="4" id="KW-0249">Electron transport</keyword>
<dbReference type="Pfam" id="PF01012">
    <property type="entry name" value="ETF"/>
    <property type="match status" value="1"/>
</dbReference>
<dbReference type="PIRSF" id="PIRSF000090">
    <property type="entry name" value="Beta-ETF"/>
    <property type="match status" value="1"/>
</dbReference>
<dbReference type="AlphaFoldDB" id="A0AAU7UFZ9"/>
<dbReference type="InterPro" id="IPR033948">
    <property type="entry name" value="ETF_beta_N"/>
</dbReference>
<evidence type="ECO:0000256" key="3">
    <source>
        <dbReference type="ARBA" id="ARBA00022448"/>
    </source>
</evidence>
<name>A0AAU7UFZ9_9DEIO</name>
<dbReference type="InterPro" id="IPR014729">
    <property type="entry name" value="Rossmann-like_a/b/a_fold"/>
</dbReference>
<dbReference type="KEGG" id="dsc:ABOD76_11290"/>
<dbReference type="Gene3D" id="3.40.50.620">
    <property type="entry name" value="HUPs"/>
    <property type="match status" value="1"/>
</dbReference>
<feature type="domain" description="Electron transfer flavoprotein alpha/beta-subunit N-terminal" evidence="5">
    <location>
        <begin position="21"/>
        <end position="210"/>
    </location>
</feature>